<dbReference type="AlphaFoldDB" id="I0RB77"/>
<evidence type="ECO:0000313" key="2">
    <source>
        <dbReference type="Proteomes" id="UP000005039"/>
    </source>
</evidence>
<reference evidence="1 2" key="1">
    <citation type="submission" date="2012-03" db="EMBL/GenBank/DDBJ databases">
        <authorList>
            <person name="Durkin A.S."/>
            <person name="McCorrison J."/>
            <person name="Torralba M."/>
            <person name="Gillis M."/>
            <person name="Methe B."/>
            <person name="Sutton G."/>
            <person name="Nelson K.E."/>
        </authorList>
    </citation>
    <scope>NUCLEOTIDE SEQUENCE [LARGE SCALE GENOMIC DNA]</scope>
    <source>
        <strain evidence="1 2">F0468</strain>
    </source>
</reference>
<evidence type="ECO:0000313" key="1">
    <source>
        <dbReference type="EMBL" id="EIC96935.1"/>
    </source>
</evidence>
<proteinExistence type="predicted"/>
<keyword evidence="2" id="KW-1185">Reference proteome</keyword>
<protein>
    <submittedName>
        <fullName evidence="1">Uncharacterized protein</fullName>
    </submittedName>
</protein>
<comment type="caution">
    <text evidence="1">The sequence shown here is derived from an EMBL/GenBank/DDBJ whole genome shotgun (WGS) entry which is preliminary data.</text>
</comment>
<dbReference type="Proteomes" id="UP000005039">
    <property type="component" value="Unassembled WGS sequence"/>
</dbReference>
<name>I0RB77_9FIRM</name>
<sequence length="46" mass="5232">MTLPTAIDRAKKQPDKIATLKNILSGCTSIINKNMEVKNDKQRKIY</sequence>
<dbReference type="PATRIC" id="fig|1095750.3.peg.313"/>
<organism evidence="1 2">
    <name type="scientific">Lachnoanaerobaculum saburreum F0468</name>
    <dbReference type="NCBI Taxonomy" id="1095750"/>
    <lineage>
        <taxon>Bacteria</taxon>
        <taxon>Bacillati</taxon>
        <taxon>Bacillota</taxon>
        <taxon>Clostridia</taxon>
        <taxon>Lachnospirales</taxon>
        <taxon>Lachnospiraceae</taxon>
        <taxon>Lachnoanaerobaculum</taxon>
    </lineage>
</organism>
<dbReference type="EMBL" id="AJGH01000017">
    <property type="protein sequence ID" value="EIC96935.1"/>
    <property type="molecule type" value="Genomic_DNA"/>
</dbReference>
<gene>
    <name evidence="1" type="ORF">HMPREF9970_1152</name>
</gene>
<accession>I0RB77</accession>